<reference evidence="1" key="2">
    <citation type="submission" date="2025-09" db="UniProtKB">
        <authorList>
            <consortium name="EnsemblPlants"/>
        </authorList>
    </citation>
    <scope>IDENTIFICATION</scope>
</reference>
<evidence type="ECO:0000313" key="1">
    <source>
        <dbReference type="EnsemblPlants" id="AVESA.00010b.r2.3CG0507790.1.CDS"/>
    </source>
</evidence>
<evidence type="ECO:0000313" key="2">
    <source>
        <dbReference type="Proteomes" id="UP001732700"/>
    </source>
</evidence>
<organism evidence="1 2">
    <name type="scientific">Avena sativa</name>
    <name type="common">Oat</name>
    <dbReference type="NCBI Taxonomy" id="4498"/>
    <lineage>
        <taxon>Eukaryota</taxon>
        <taxon>Viridiplantae</taxon>
        <taxon>Streptophyta</taxon>
        <taxon>Embryophyta</taxon>
        <taxon>Tracheophyta</taxon>
        <taxon>Spermatophyta</taxon>
        <taxon>Magnoliopsida</taxon>
        <taxon>Liliopsida</taxon>
        <taxon>Poales</taxon>
        <taxon>Poaceae</taxon>
        <taxon>BOP clade</taxon>
        <taxon>Pooideae</taxon>
        <taxon>Poodae</taxon>
        <taxon>Poeae</taxon>
        <taxon>Poeae Chloroplast Group 1 (Aveneae type)</taxon>
        <taxon>Aveninae</taxon>
        <taxon>Avena</taxon>
    </lineage>
</organism>
<dbReference type="Proteomes" id="UP001732700">
    <property type="component" value="Chromosome 3C"/>
</dbReference>
<name>A0ACD5VW63_AVESA</name>
<sequence>MEIWKYRVLGSIAAVLFLLAVVLPFTQTVSKKLCIDGGIYDLPGQENDLHVVDLARFAVKEHNNKTNALLELENVVKVKQQVVAGVMYYITVHVNEGGAKKLYEAKVWEKLWENSKELTEFKPKGTSQLCKYMQICSASRVHKIIYSGRV</sequence>
<dbReference type="EnsemblPlants" id="AVESA.00010b.r2.3CG0507790.1">
    <property type="protein sequence ID" value="AVESA.00010b.r2.3CG0507790.1.CDS"/>
    <property type="gene ID" value="AVESA.00010b.r2.3CG0507790"/>
</dbReference>
<keyword evidence="2" id="KW-1185">Reference proteome</keyword>
<accession>A0ACD5VW63</accession>
<proteinExistence type="predicted"/>
<protein>
    <submittedName>
        <fullName evidence="1">Uncharacterized protein</fullName>
    </submittedName>
</protein>
<reference evidence="1" key="1">
    <citation type="submission" date="2021-05" db="EMBL/GenBank/DDBJ databases">
        <authorList>
            <person name="Scholz U."/>
            <person name="Mascher M."/>
            <person name="Fiebig A."/>
        </authorList>
    </citation>
    <scope>NUCLEOTIDE SEQUENCE [LARGE SCALE GENOMIC DNA]</scope>
</reference>